<reference evidence="2 3" key="1">
    <citation type="journal article" date="2015" name="Genome Announc.">
        <title>Complete Genome Sequence of Steroid-Transforming Nocardioides simplex VKM Ac-2033D.</title>
        <authorList>
            <person name="Shtratnikova V.Y."/>
            <person name="Schelkunov M.I."/>
            <person name="Pekov Y.A."/>
            <person name="Fokina V.V."/>
            <person name="Logacheva M.D."/>
            <person name="Sokolov S.L."/>
            <person name="Bragin E.Y."/>
            <person name="Ashapkin V.V."/>
            <person name="Donova M.V."/>
        </authorList>
    </citation>
    <scope>NUCLEOTIDE SEQUENCE [LARGE SCALE GENOMIC DNA]</scope>
    <source>
        <strain evidence="2 3">VKM Ac-2033D</strain>
    </source>
</reference>
<dbReference type="RefSeq" id="WP_038678493.1">
    <property type="nucleotide sequence ID" value="NZ_BJMC01000008.1"/>
</dbReference>
<dbReference type="HOGENOM" id="CLU_029030_0_0_11"/>
<dbReference type="PANTHER" id="PTHR36510">
    <property type="entry name" value="GLUTAMATE--CYSTEINE LIGASE 2-RELATED"/>
    <property type="match status" value="1"/>
</dbReference>
<evidence type="ECO:0000256" key="1">
    <source>
        <dbReference type="ARBA" id="ARBA00048819"/>
    </source>
</evidence>
<dbReference type="GeneID" id="96609569"/>
<comment type="catalytic activity">
    <reaction evidence="1">
        <text>L-cysteine + L-glutamate + ATP = gamma-L-glutamyl-L-cysteine + ADP + phosphate + H(+)</text>
        <dbReference type="Rhea" id="RHEA:13285"/>
        <dbReference type="ChEBI" id="CHEBI:15378"/>
        <dbReference type="ChEBI" id="CHEBI:29985"/>
        <dbReference type="ChEBI" id="CHEBI:30616"/>
        <dbReference type="ChEBI" id="CHEBI:35235"/>
        <dbReference type="ChEBI" id="CHEBI:43474"/>
        <dbReference type="ChEBI" id="CHEBI:58173"/>
        <dbReference type="ChEBI" id="CHEBI:456216"/>
        <dbReference type="EC" id="6.3.2.2"/>
    </reaction>
</comment>
<evidence type="ECO:0000313" key="2">
    <source>
        <dbReference type="EMBL" id="AIY17272.1"/>
    </source>
</evidence>
<dbReference type="Pfam" id="PF04107">
    <property type="entry name" value="GCS2"/>
    <property type="match status" value="1"/>
</dbReference>
<keyword evidence="3" id="KW-1185">Reference proteome</keyword>
<accession>A0A0A1DKU0</accession>
<dbReference type="KEGG" id="psim:KR76_11820"/>
<sequence>MGDDVAPQEFTPADRTRYRDKVRRCLDVFERMLRESAFDTDDPWTGIEVELNLVDGAGDPALRNAEVLAAIEDPDFQTELGQFNIELNLPPGPLARGGLELYETQLRASLNNAEKRAAAVDAHLVMIGILPTLAPEHLEADVISANPRYRLLSEQILRARGEDILIDIQGVERLRTTVDTIMPEAACTSTQFHVQVSPERFASYWNASQAIAGVQIAVAANAPYLLGKQLWAETRIPLFEQATDTRAEELKVQGVRPRVWFGERWITSVFDLFEENVRYFPALLPVIDEEDPLTVLEAGGTPNLSELRLHNGTIYRWNRPVYDITGGLPHLRVENRILAAGPTVVDTVANAAFYFGLVRAIAENDRPLWSQMSFSAAEENFHAAARDGINAEIYWPGLGRVRATELVVRRLLPLAREGLALWGVEEAEANRYLDIIEQRCLSGTNAADWFVRQVNERSDADRYDALRAVLADYRARMHDNQPVHTW</sequence>
<organism evidence="2 3">
    <name type="scientific">Nocardioides simplex</name>
    <name type="common">Arthrobacter simplex</name>
    <dbReference type="NCBI Taxonomy" id="2045"/>
    <lineage>
        <taxon>Bacteria</taxon>
        <taxon>Bacillati</taxon>
        <taxon>Actinomycetota</taxon>
        <taxon>Actinomycetes</taxon>
        <taxon>Propionibacteriales</taxon>
        <taxon>Nocardioidaceae</taxon>
        <taxon>Pimelobacter</taxon>
    </lineage>
</organism>
<dbReference type="PIRSF" id="PIRSF012666">
    <property type="entry name" value="UCP012666"/>
    <property type="match status" value="1"/>
</dbReference>
<dbReference type="InterPro" id="IPR014746">
    <property type="entry name" value="Gln_synth/guanido_kin_cat_dom"/>
</dbReference>
<dbReference type="InterPro" id="IPR050141">
    <property type="entry name" value="GCL_type2/YbdK_subfam"/>
</dbReference>
<protein>
    <submittedName>
        <fullName evidence="2">Uncharacterized protein</fullName>
    </submittedName>
</protein>
<dbReference type="eggNOG" id="COG1473">
    <property type="taxonomic scope" value="Bacteria"/>
</dbReference>
<dbReference type="InterPro" id="IPR016602">
    <property type="entry name" value="UCP012666"/>
</dbReference>
<dbReference type="Gene3D" id="3.30.590.20">
    <property type="match status" value="1"/>
</dbReference>
<proteinExistence type="predicted"/>
<dbReference type="STRING" id="2045.KR76_11820"/>
<evidence type="ECO:0000313" key="3">
    <source>
        <dbReference type="Proteomes" id="UP000030300"/>
    </source>
</evidence>
<dbReference type="EMBL" id="CP009896">
    <property type="protein sequence ID" value="AIY17272.1"/>
    <property type="molecule type" value="Genomic_DNA"/>
</dbReference>
<dbReference type="AlphaFoldDB" id="A0A0A1DKU0"/>
<dbReference type="SUPFAM" id="SSF55931">
    <property type="entry name" value="Glutamine synthetase/guanido kinase"/>
    <property type="match status" value="1"/>
</dbReference>
<name>A0A0A1DKU0_NOCSI</name>
<dbReference type="InterPro" id="IPR006336">
    <property type="entry name" value="GCS2"/>
</dbReference>
<gene>
    <name evidence="2" type="ORF">KR76_11820</name>
</gene>
<dbReference type="Proteomes" id="UP000030300">
    <property type="component" value="Chromosome"/>
</dbReference>
<dbReference type="GO" id="GO:0016879">
    <property type="term" value="F:ligase activity, forming carbon-nitrogen bonds"/>
    <property type="evidence" value="ECO:0007669"/>
    <property type="project" value="TreeGrafter"/>
</dbReference>
<dbReference type="PANTHER" id="PTHR36510:SF3">
    <property type="entry name" value="CONSERVED PROTEIN"/>
    <property type="match status" value="1"/>
</dbReference>
<dbReference type="OrthoDB" id="240589at2"/>